<accession>A0A645IKE7</accession>
<sequence length="140" mass="15484">MDCFTKMKQWNEGLCASSASNLSLVILRTEGFTVTRYHKDIGSSPSCVQSCTTTHRISFLSSVSVEQTGRAPPATTCIRCSRQMTSKRECLPPSVWTTVQVKLTPLTGKAPLNPISCMPFWHAVWKTKSPMSCWSAPAMH</sequence>
<name>A0A645IKE7_9ZZZZ</name>
<reference evidence="1" key="1">
    <citation type="submission" date="2019-08" db="EMBL/GenBank/DDBJ databases">
        <authorList>
            <person name="Kucharzyk K."/>
            <person name="Murdoch R.W."/>
            <person name="Higgins S."/>
            <person name="Loffler F."/>
        </authorList>
    </citation>
    <scope>NUCLEOTIDE SEQUENCE</scope>
</reference>
<comment type="caution">
    <text evidence="1">The sequence shown here is derived from an EMBL/GenBank/DDBJ whole genome shotgun (WGS) entry which is preliminary data.</text>
</comment>
<proteinExistence type="predicted"/>
<protein>
    <submittedName>
        <fullName evidence="1">Uncharacterized protein</fullName>
    </submittedName>
</protein>
<organism evidence="1">
    <name type="scientific">bioreactor metagenome</name>
    <dbReference type="NCBI Taxonomy" id="1076179"/>
    <lineage>
        <taxon>unclassified sequences</taxon>
        <taxon>metagenomes</taxon>
        <taxon>ecological metagenomes</taxon>
    </lineage>
</organism>
<gene>
    <name evidence="1" type="ORF">SDC9_199417</name>
</gene>
<evidence type="ECO:0000313" key="1">
    <source>
        <dbReference type="EMBL" id="MPN51768.1"/>
    </source>
</evidence>
<dbReference type="EMBL" id="VSSQ01117218">
    <property type="protein sequence ID" value="MPN51768.1"/>
    <property type="molecule type" value="Genomic_DNA"/>
</dbReference>
<dbReference type="AlphaFoldDB" id="A0A645IKE7"/>